<sequence>MFNDGLSMQASTSSELAHLGMSRIAVVHTAEQLPFGPFSGGVPGQSSTAREDLLGHLDGIWSVSNAIKMYVLNNHQLQTRYLVHHPWTYLMGENHEMPVHLHNWDKRFIGMINPCVAKGSSIFVNLAKACPQFDFLAYMSWGADEEIVKQMRDLQNITTRPTYASQEELWRDIKVLVVPSLWFEAWGMVVIEAHLRGIPVVSSDAGALPEAMLGLDYIIPVNSIDSKRDEPGAYIVPEQDLGPWVKVVTKLMENKSEYEKVSTKVLNTTRQWLQGNDPAALETWLMGLRVNSIEHGIPSANM</sequence>
<dbReference type="Proteomes" id="UP000219369">
    <property type="component" value="Unassembled WGS sequence"/>
</dbReference>
<dbReference type="VEuPathDB" id="FungiDB:FOXG_07432"/>
<organism evidence="1 2">
    <name type="scientific">Fusarium oxysporum</name>
    <name type="common">Fusarium vascular wilt</name>
    <dbReference type="NCBI Taxonomy" id="5507"/>
    <lineage>
        <taxon>Eukaryota</taxon>
        <taxon>Fungi</taxon>
        <taxon>Dikarya</taxon>
        <taxon>Ascomycota</taxon>
        <taxon>Pezizomycotina</taxon>
        <taxon>Sordariomycetes</taxon>
        <taxon>Hypocreomycetidae</taxon>
        <taxon>Hypocreales</taxon>
        <taxon>Nectriaceae</taxon>
        <taxon>Fusarium</taxon>
        <taxon>Fusarium oxysporum species complex</taxon>
    </lineage>
</organism>
<dbReference type="AlphaFoldDB" id="A0A2H3TG70"/>
<dbReference type="VEuPathDB" id="FungiDB:FOMG_04436"/>
<protein>
    <recommendedName>
        <fullName evidence="3">Glycosyl transferase family 1 domain-containing protein</fullName>
    </recommendedName>
</protein>
<proteinExistence type="predicted"/>
<dbReference type="SUPFAM" id="SSF53756">
    <property type="entry name" value="UDP-Glycosyltransferase/glycogen phosphorylase"/>
    <property type="match status" value="1"/>
</dbReference>
<gene>
    <name evidence="1" type="ORF">FRV6_11835</name>
</gene>
<reference evidence="2" key="1">
    <citation type="submission" date="2016-09" db="EMBL/GenBank/DDBJ databases">
        <authorList>
            <person name="Guldener U."/>
        </authorList>
    </citation>
    <scope>NUCLEOTIDE SEQUENCE [LARGE SCALE GENOMIC DNA]</scope>
    <source>
        <strain evidence="2">V64-1</strain>
    </source>
</reference>
<dbReference type="OrthoDB" id="512920at2759"/>
<dbReference type="Pfam" id="PF13692">
    <property type="entry name" value="Glyco_trans_1_4"/>
    <property type="match status" value="1"/>
</dbReference>
<evidence type="ECO:0008006" key="3">
    <source>
        <dbReference type="Google" id="ProtNLM"/>
    </source>
</evidence>
<accession>A0A2H3TG70</accession>
<dbReference type="Gene3D" id="3.40.50.2000">
    <property type="entry name" value="Glycogen Phosphorylase B"/>
    <property type="match status" value="1"/>
</dbReference>
<dbReference type="VEuPathDB" id="FungiDB:FOZG_04337"/>
<evidence type="ECO:0000313" key="2">
    <source>
        <dbReference type="Proteomes" id="UP000219369"/>
    </source>
</evidence>
<evidence type="ECO:0000313" key="1">
    <source>
        <dbReference type="EMBL" id="SCO87708.1"/>
    </source>
</evidence>
<dbReference type="EMBL" id="FMJY01000007">
    <property type="protein sequence ID" value="SCO87708.1"/>
    <property type="molecule type" value="Genomic_DNA"/>
</dbReference>
<name>A0A2H3TG70_FUSOX</name>